<dbReference type="STRING" id="109895.A0A507DVI9"/>
<comment type="similarity">
    <text evidence="1">Belongs to the UPF0598 family.</text>
</comment>
<reference evidence="2 3" key="1">
    <citation type="journal article" date="2019" name="Sci. Rep.">
        <title>Comparative genomics of chytrid fungi reveal insights into the obligate biotrophic and pathogenic lifestyle of Synchytrium endobioticum.</title>
        <authorList>
            <person name="van de Vossenberg B.T.L.H."/>
            <person name="Warris S."/>
            <person name="Nguyen H.D.T."/>
            <person name="van Gent-Pelzer M.P.E."/>
            <person name="Joly D.L."/>
            <person name="van de Geest H.C."/>
            <person name="Bonants P.J.M."/>
            <person name="Smith D.S."/>
            <person name="Levesque C.A."/>
            <person name="van der Lee T.A.J."/>
        </authorList>
    </citation>
    <scope>NUCLEOTIDE SEQUENCE [LARGE SCALE GENOMIC DNA]</scope>
    <source>
        <strain evidence="2 3">CBS 809.83</strain>
    </source>
</reference>
<dbReference type="EMBL" id="QEAQ01000131">
    <property type="protein sequence ID" value="TPX54968.1"/>
    <property type="molecule type" value="Genomic_DNA"/>
</dbReference>
<protein>
    <submittedName>
        <fullName evidence="2">Uncharacterized protein</fullName>
    </submittedName>
</protein>
<dbReference type="Pfam" id="PF14956">
    <property type="entry name" value="DUF4505"/>
    <property type="match status" value="1"/>
</dbReference>
<dbReference type="PANTHER" id="PTHR31449:SF3">
    <property type="entry name" value="UPF0598 PROTEIN C8ORF82"/>
    <property type="match status" value="1"/>
</dbReference>
<keyword evidence="3" id="KW-1185">Reference proteome</keyword>
<accession>A0A507DVI9</accession>
<comment type="caution">
    <text evidence="2">The sequence shown here is derived from an EMBL/GenBank/DDBJ whole genome shotgun (WGS) entry which is preliminary data.</text>
</comment>
<evidence type="ECO:0000256" key="1">
    <source>
        <dbReference type="ARBA" id="ARBA00006322"/>
    </source>
</evidence>
<organism evidence="2 3">
    <name type="scientific">Powellomyces hirtus</name>
    <dbReference type="NCBI Taxonomy" id="109895"/>
    <lineage>
        <taxon>Eukaryota</taxon>
        <taxon>Fungi</taxon>
        <taxon>Fungi incertae sedis</taxon>
        <taxon>Chytridiomycota</taxon>
        <taxon>Chytridiomycota incertae sedis</taxon>
        <taxon>Chytridiomycetes</taxon>
        <taxon>Spizellomycetales</taxon>
        <taxon>Powellomycetaceae</taxon>
        <taxon>Powellomyces</taxon>
    </lineage>
</organism>
<dbReference type="InterPro" id="IPR028108">
    <property type="entry name" value="DUF4505"/>
</dbReference>
<gene>
    <name evidence="2" type="ORF">PhCBS80983_g05661</name>
</gene>
<dbReference type="Proteomes" id="UP000318582">
    <property type="component" value="Unassembled WGS sequence"/>
</dbReference>
<evidence type="ECO:0000313" key="3">
    <source>
        <dbReference type="Proteomes" id="UP000318582"/>
    </source>
</evidence>
<sequence>MPFRIFRIRQLAFTSRTCARSYSSAAARAPVRTYYYYIDVHGQLYLHDTRPRNFTTCFKDKKFLDFFFARLQVTPSSTSLLSDAPGNEWFPYVSPCGREMNYVQVEDSPIVFQDLTPDGKNLIYGGNLPHPFDPASLHLSRRTGRLYHALHGPSSVTGKPLPPPLWMLPPKGDCNMDDSTATHSPLGLVRSSLLSSRFAHGVDLENESFEWLGTTHPLTMVP</sequence>
<evidence type="ECO:0000313" key="2">
    <source>
        <dbReference type="EMBL" id="TPX54968.1"/>
    </source>
</evidence>
<dbReference type="PANTHER" id="PTHR31449">
    <property type="entry name" value="UPF0598 PROTEIN C8ORF82"/>
    <property type="match status" value="1"/>
</dbReference>
<dbReference type="AlphaFoldDB" id="A0A507DVI9"/>
<proteinExistence type="inferred from homology"/>
<name>A0A507DVI9_9FUNG</name>